<comment type="caution">
    <text evidence="9">The sequence shown here is derived from an EMBL/GenBank/DDBJ whole genome shotgun (WGS) entry which is preliminary data.</text>
</comment>
<dbReference type="PANTHER" id="PTHR30353">
    <property type="entry name" value="INNER MEMBRANE PROTEIN DEDA-RELATED"/>
    <property type="match status" value="1"/>
</dbReference>
<accession>A0A921F3H3</accession>
<dbReference type="PANTHER" id="PTHR30353:SF0">
    <property type="entry name" value="TRANSMEMBRANE PROTEIN"/>
    <property type="match status" value="1"/>
</dbReference>
<dbReference type="EMBL" id="DYXM01000056">
    <property type="protein sequence ID" value="HJE89918.1"/>
    <property type="molecule type" value="Genomic_DNA"/>
</dbReference>
<feature type="transmembrane region" description="Helical" evidence="7">
    <location>
        <begin position="200"/>
        <end position="217"/>
    </location>
</feature>
<protein>
    <submittedName>
        <fullName evidence="9">DedA family protein</fullName>
    </submittedName>
</protein>
<keyword evidence="3 7" id="KW-1003">Cell membrane</keyword>
<proteinExistence type="inferred from homology"/>
<reference evidence="9" key="1">
    <citation type="journal article" date="2021" name="PeerJ">
        <title>Extensive microbial diversity within the chicken gut microbiome revealed by metagenomics and culture.</title>
        <authorList>
            <person name="Gilroy R."/>
            <person name="Ravi A."/>
            <person name="Getino M."/>
            <person name="Pursley I."/>
            <person name="Horton D.L."/>
            <person name="Alikhan N.F."/>
            <person name="Baker D."/>
            <person name="Gharbi K."/>
            <person name="Hall N."/>
            <person name="Watson M."/>
            <person name="Adriaenssens E.M."/>
            <person name="Foster-Nyarko E."/>
            <person name="Jarju S."/>
            <person name="Secka A."/>
            <person name="Antonio M."/>
            <person name="Oren A."/>
            <person name="Chaudhuri R.R."/>
            <person name="La Ragione R."/>
            <person name="Hildebrand F."/>
            <person name="Pallen M.J."/>
        </authorList>
    </citation>
    <scope>NUCLEOTIDE SEQUENCE</scope>
    <source>
        <strain evidence="9">ChiGjej1B1-18357</strain>
    </source>
</reference>
<evidence type="ECO:0000256" key="7">
    <source>
        <dbReference type="RuleBase" id="RU367016"/>
    </source>
</evidence>
<evidence type="ECO:0000313" key="9">
    <source>
        <dbReference type="EMBL" id="HJE89918.1"/>
    </source>
</evidence>
<evidence type="ECO:0000256" key="4">
    <source>
        <dbReference type="ARBA" id="ARBA00022692"/>
    </source>
</evidence>
<keyword evidence="4 7" id="KW-0812">Transmembrane</keyword>
<evidence type="ECO:0000313" key="10">
    <source>
        <dbReference type="Proteomes" id="UP000776650"/>
    </source>
</evidence>
<keyword evidence="6 7" id="KW-0472">Membrane</keyword>
<sequence>MQDSVLALGGSDVRNLAIPGGQILDPDFWLSGDGPFGNFILPVLLAVVFIESGLLFPFLPGDSLLFTAGLLTRLDDPFAPLWVILVTAPIAAFLGDQAGYWIGHKFEKPLLARPDGRIFKQAYIRESHEFFEKHGPITIIICRFVPIVRTYAPLVAGMSGMRYKVFVAYNAIGAVAWAAGVTALGWALGEIQFIRDHIDLILIVIVLVSVLPMLIAGSRKIYARRKLANSESVPERAVDSPAADS</sequence>
<evidence type="ECO:0000256" key="2">
    <source>
        <dbReference type="ARBA" id="ARBA00010792"/>
    </source>
</evidence>
<feature type="domain" description="VTT" evidence="8">
    <location>
        <begin position="59"/>
        <end position="186"/>
    </location>
</feature>
<dbReference type="Pfam" id="PF09335">
    <property type="entry name" value="VTT_dom"/>
    <property type="match status" value="1"/>
</dbReference>
<reference evidence="9" key="2">
    <citation type="submission" date="2021-09" db="EMBL/GenBank/DDBJ databases">
        <authorList>
            <person name="Gilroy R."/>
        </authorList>
    </citation>
    <scope>NUCLEOTIDE SEQUENCE</scope>
    <source>
        <strain evidence="9">ChiGjej1B1-18357</strain>
    </source>
</reference>
<feature type="transmembrane region" description="Helical" evidence="7">
    <location>
        <begin position="166"/>
        <end position="188"/>
    </location>
</feature>
<comment type="subcellular location">
    <subcellularLocation>
        <location evidence="1 7">Cell membrane</location>
        <topology evidence="1 7">Multi-pass membrane protein</topology>
    </subcellularLocation>
</comment>
<feature type="transmembrane region" description="Helical" evidence="7">
    <location>
        <begin position="79"/>
        <end position="103"/>
    </location>
</feature>
<evidence type="ECO:0000259" key="8">
    <source>
        <dbReference type="Pfam" id="PF09335"/>
    </source>
</evidence>
<dbReference type="InterPro" id="IPR032818">
    <property type="entry name" value="DedA-like"/>
</dbReference>
<evidence type="ECO:0000256" key="1">
    <source>
        <dbReference type="ARBA" id="ARBA00004651"/>
    </source>
</evidence>
<dbReference type="GO" id="GO:0005886">
    <property type="term" value="C:plasma membrane"/>
    <property type="evidence" value="ECO:0007669"/>
    <property type="project" value="UniProtKB-SubCell"/>
</dbReference>
<keyword evidence="5 7" id="KW-1133">Transmembrane helix</keyword>
<evidence type="ECO:0000256" key="5">
    <source>
        <dbReference type="ARBA" id="ARBA00022989"/>
    </source>
</evidence>
<evidence type="ECO:0000256" key="6">
    <source>
        <dbReference type="ARBA" id="ARBA00023136"/>
    </source>
</evidence>
<name>A0A921F3H3_9ACTN</name>
<dbReference type="Proteomes" id="UP000776650">
    <property type="component" value="Unassembled WGS sequence"/>
</dbReference>
<comment type="similarity">
    <text evidence="2 7">Belongs to the DedA family.</text>
</comment>
<dbReference type="RefSeq" id="WP_303910686.1">
    <property type="nucleotide sequence ID" value="NZ_DYXM01000056.1"/>
</dbReference>
<feature type="transmembrane region" description="Helical" evidence="7">
    <location>
        <begin position="39"/>
        <end position="59"/>
    </location>
</feature>
<dbReference type="InterPro" id="IPR032816">
    <property type="entry name" value="VTT_dom"/>
</dbReference>
<gene>
    <name evidence="9" type="ORF">K8V11_02760</name>
</gene>
<dbReference type="AlphaFoldDB" id="A0A921F3H3"/>
<organism evidence="9 10">
    <name type="scientific">Dietzia timorensis</name>
    <dbReference type="NCBI Taxonomy" id="499555"/>
    <lineage>
        <taxon>Bacteria</taxon>
        <taxon>Bacillati</taxon>
        <taxon>Actinomycetota</taxon>
        <taxon>Actinomycetes</taxon>
        <taxon>Mycobacteriales</taxon>
        <taxon>Dietziaceae</taxon>
        <taxon>Dietzia</taxon>
    </lineage>
</organism>
<evidence type="ECO:0000256" key="3">
    <source>
        <dbReference type="ARBA" id="ARBA00022475"/>
    </source>
</evidence>